<name>A0A2P6RZ38_ROSCH</name>
<dbReference type="Proteomes" id="UP000238479">
    <property type="component" value="Chromosome 2"/>
</dbReference>
<gene>
    <name evidence="1" type="ORF">RchiOBHm_Chr2g0147321</name>
</gene>
<dbReference type="PANTHER" id="PTHR12948">
    <property type="entry name" value="NEDD8 ULTIMATE BUSTER-1 BS4 PROTEIN"/>
    <property type="match status" value="1"/>
</dbReference>
<dbReference type="PANTHER" id="PTHR12948:SF3">
    <property type="entry name" value="NEDD8 ULTIMATE BUSTER 1"/>
    <property type="match status" value="1"/>
</dbReference>
<dbReference type="GO" id="GO:2000058">
    <property type="term" value="P:regulation of ubiquitin-dependent protein catabolic process"/>
    <property type="evidence" value="ECO:0007669"/>
    <property type="project" value="TreeGrafter"/>
</dbReference>
<keyword evidence="2" id="KW-1185">Reference proteome</keyword>
<proteinExistence type="predicted"/>
<dbReference type="Gramene" id="PRQ51697">
    <property type="protein sequence ID" value="PRQ51697"/>
    <property type="gene ID" value="RchiOBHm_Chr2g0147321"/>
</dbReference>
<sequence length="99" mass="11364">MLMVHCQLKISVLGNQSEKKVQMGSETDQRAIMMSLMLHTNAKQLIKAQNYQDAMEVLSMEEEEEAFSLCDPSVIKLVDNPSILQIDMVLCYFMLRDIH</sequence>
<reference evidence="1 2" key="1">
    <citation type="journal article" date="2018" name="Nat. Genet.">
        <title>The Rosa genome provides new insights in the design of modern roses.</title>
        <authorList>
            <person name="Bendahmane M."/>
        </authorList>
    </citation>
    <scope>NUCLEOTIDE SEQUENCE [LARGE SCALE GENOMIC DNA]</scope>
    <source>
        <strain evidence="2">cv. Old Blush</strain>
    </source>
</reference>
<comment type="caution">
    <text evidence="1">The sequence shown here is derived from an EMBL/GenBank/DDBJ whole genome shotgun (WGS) entry which is preliminary data.</text>
</comment>
<dbReference type="EMBL" id="PDCK01000040">
    <property type="protein sequence ID" value="PRQ51697.1"/>
    <property type="molecule type" value="Genomic_DNA"/>
</dbReference>
<dbReference type="AlphaFoldDB" id="A0A2P6RZ38"/>
<dbReference type="InterPro" id="IPR039749">
    <property type="entry name" value="NUB1"/>
</dbReference>
<accession>A0A2P6RZ38</accession>
<protein>
    <submittedName>
        <fullName evidence="1">Uncharacterized protein</fullName>
    </submittedName>
</protein>
<evidence type="ECO:0000313" key="1">
    <source>
        <dbReference type="EMBL" id="PRQ51697.1"/>
    </source>
</evidence>
<evidence type="ECO:0000313" key="2">
    <source>
        <dbReference type="Proteomes" id="UP000238479"/>
    </source>
</evidence>
<organism evidence="1 2">
    <name type="scientific">Rosa chinensis</name>
    <name type="common">China rose</name>
    <dbReference type="NCBI Taxonomy" id="74649"/>
    <lineage>
        <taxon>Eukaryota</taxon>
        <taxon>Viridiplantae</taxon>
        <taxon>Streptophyta</taxon>
        <taxon>Embryophyta</taxon>
        <taxon>Tracheophyta</taxon>
        <taxon>Spermatophyta</taxon>
        <taxon>Magnoliopsida</taxon>
        <taxon>eudicotyledons</taxon>
        <taxon>Gunneridae</taxon>
        <taxon>Pentapetalae</taxon>
        <taxon>rosids</taxon>
        <taxon>fabids</taxon>
        <taxon>Rosales</taxon>
        <taxon>Rosaceae</taxon>
        <taxon>Rosoideae</taxon>
        <taxon>Rosoideae incertae sedis</taxon>
        <taxon>Rosa</taxon>
    </lineage>
</organism>
<dbReference type="STRING" id="74649.A0A2P6RZ38"/>